<keyword evidence="2" id="KW-1185">Reference proteome</keyword>
<dbReference type="EMBL" id="JABSTQ010010618">
    <property type="protein sequence ID" value="KAG0419490.1"/>
    <property type="molecule type" value="Genomic_DNA"/>
</dbReference>
<name>A0AC60PGT2_IXOPE</name>
<reference evidence="1 2" key="1">
    <citation type="journal article" date="2020" name="Cell">
        <title>Large-Scale Comparative Analyses of Tick Genomes Elucidate Their Genetic Diversity and Vector Capacities.</title>
        <authorList>
            <consortium name="Tick Genome and Microbiome Consortium (TIGMIC)"/>
            <person name="Jia N."/>
            <person name="Wang J."/>
            <person name="Shi W."/>
            <person name="Du L."/>
            <person name="Sun Y."/>
            <person name="Zhan W."/>
            <person name="Jiang J.F."/>
            <person name="Wang Q."/>
            <person name="Zhang B."/>
            <person name="Ji P."/>
            <person name="Bell-Sakyi L."/>
            <person name="Cui X.M."/>
            <person name="Yuan T.T."/>
            <person name="Jiang B.G."/>
            <person name="Yang W.F."/>
            <person name="Lam T.T."/>
            <person name="Chang Q.C."/>
            <person name="Ding S.J."/>
            <person name="Wang X.J."/>
            <person name="Zhu J.G."/>
            <person name="Ruan X.D."/>
            <person name="Zhao L."/>
            <person name="Wei J.T."/>
            <person name="Ye R.Z."/>
            <person name="Que T.C."/>
            <person name="Du C.H."/>
            <person name="Zhou Y.H."/>
            <person name="Cheng J.X."/>
            <person name="Dai P.F."/>
            <person name="Guo W.B."/>
            <person name="Han X.H."/>
            <person name="Huang E.J."/>
            <person name="Li L.F."/>
            <person name="Wei W."/>
            <person name="Gao Y.C."/>
            <person name="Liu J.Z."/>
            <person name="Shao H.Z."/>
            <person name="Wang X."/>
            <person name="Wang C.C."/>
            <person name="Yang T.C."/>
            <person name="Huo Q.B."/>
            <person name="Li W."/>
            <person name="Chen H.Y."/>
            <person name="Chen S.E."/>
            <person name="Zhou L.G."/>
            <person name="Ni X.B."/>
            <person name="Tian J.H."/>
            <person name="Sheng Y."/>
            <person name="Liu T."/>
            <person name="Pan Y.S."/>
            <person name="Xia L.Y."/>
            <person name="Li J."/>
            <person name="Zhao F."/>
            <person name="Cao W.C."/>
        </authorList>
    </citation>
    <scope>NUCLEOTIDE SEQUENCE [LARGE SCALE GENOMIC DNA]</scope>
    <source>
        <strain evidence="1">Iper-2018</strain>
    </source>
</reference>
<sequence length="193" mass="21063">MERREAAAAATAADAGDEAKLQTKMENTGNGVLVPSTLLATLNKNYASQPNKLARHLVRIVFTAEERRGKSLNGKACNARKDIPAKECIDKGKMNANIRYSGYGLALYLITPVPGTLQPNSREARFNVAHSSVRSAVVRCICLLKNRFLSSTSTGPCTTHRRPLPPTLQPVQFCTTFAPLRGSRKLKLKKAQT</sequence>
<proteinExistence type="predicted"/>
<evidence type="ECO:0000313" key="2">
    <source>
        <dbReference type="Proteomes" id="UP000805193"/>
    </source>
</evidence>
<accession>A0AC60PGT2</accession>
<protein>
    <submittedName>
        <fullName evidence="1">Uncharacterized protein</fullName>
    </submittedName>
</protein>
<comment type="caution">
    <text evidence="1">The sequence shown here is derived from an EMBL/GenBank/DDBJ whole genome shotgun (WGS) entry which is preliminary data.</text>
</comment>
<evidence type="ECO:0000313" key="1">
    <source>
        <dbReference type="EMBL" id="KAG0419490.1"/>
    </source>
</evidence>
<organism evidence="1 2">
    <name type="scientific">Ixodes persulcatus</name>
    <name type="common">Taiga tick</name>
    <dbReference type="NCBI Taxonomy" id="34615"/>
    <lineage>
        <taxon>Eukaryota</taxon>
        <taxon>Metazoa</taxon>
        <taxon>Ecdysozoa</taxon>
        <taxon>Arthropoda</taxon>
        <taxon>Chelicerata</taxon>
        <taxon>Arachnida</taxon>
        <taxon>Acari</taxon>
        <taxon>Parasitiformes</taxon>
        <taxon>Ixodida</taxon>
        <taxon>Ixodoidea</taxon>
        <taxon>Ixodidae</taxon>
        <taxon>Ixodinae</taxon>
        <taxon>Ixodes</taxon>
    </lineage>
</organism>
<gene>
    <name evidence="1" type="ORF">HPB47_004069</name>
</gene>
<dbReference type="Proteomes" id="UP000805193">
    <property type="component" value="Unassembled WGS sequence"/>
</dbReference>